<feature type="region of interest" description="Disordered" evidence="1">
    <location>
        <begin position="27"/>
        <end position="50"/>
    </location>
</feature>
<name>A0A553P4U5_TIGCA</name>
<accession>A0A553P4U5</accession>
<comment type="caution">
    <text evidence="2">The sequence shown here is derived from an EMBL/GenBank/DDBJ whole genome shotgun (WGS) entry which is preliminary data.</text>
</comment>
<evidence type="ECO:0000313" key="3">
    <source>
        <dbReference type="Proteomes" id="UP000318571"/>
    </source>
</evidence>
<dbReference type="AlphaFoldDB" id="A0A553P4U5"/>
<gene>
    <name evidence="2" type="ORF">TCAL_01157</name>
</gene>
<evidence type="ECO:0000313" key="2">
    <source>
        <dbReference type="EMBL" id="TRY72650.1"/>
    </source>
</evidence>
<feature type="compositionally biased region" description="Basic and acidic residues" evidence="1">
    <location>
        <begin position="32"/>
        <end position="46"/>
    </location>
</feature>
<sequence length="85" mass="9550">MPVKRHRLRLYGEQHVSRDLSFVPSCFAQSKPGRETERGQSKDGRRNIQGLVGASSFEGKLLRERSKRLDGSHCSPFGEPRSGIP</sequence>
<keyword evidence="3" id="KW-1185">Reference proteome</keyword>
<reference evidence="2 3" key="1">
    <citation type="journal article" date="2018" name="Nat. Ecol. Evol.">
        <title>Genomic signatures of mitonuclear coevolution across populations of Tigriopus californicus.</title>
        <authorList>
            <person name="Barreto F.S."/>
            <person name="Watson E.T."/>
            <person name="Lima T.G."/>
            <person name="Willett C.S."/>
            <person name="Edmands S."/>
            <person name="Li W."/>
            <person name="Burton R.S."/>
        </authorList>
    </citation>
    <scope>NUCLEOTIDE SEQUENCE [LARGE SCALE GENOMIC DNA]</scope>
    <source>
        <strain evidence="2 3">San Diego</strain>
    </source>
</reference>
<proteinExistence type="predicted"/>
<dbReference type="EMBL" id="VCGU01000008">
    <property type="protein sequence ID" value="TRY72650.1"/>
    <property type="molecule type" value="Genomic_DNA"/>
</dbReference>
<protein>
    <submittedName>
        <fullName evidence="2">Uncharacterized protein</fullName>
    </submittedName>
</protein>
<dbReference type="Proteomes" id="UP000318571">
    <property type="component" value="Chromosome 7"/>
</dbReference>
<organism evidence="2 3">
    <name type="scientific">Tigriopus californicus</name>
    <name type="common">Marine copepod</name>
    <dbReference type="NCBI Taxonomy" id="6832"/>
    <lineage>
        <taxon>Eukaryota</taxon>
        <taxon>Metazoa</taxon>
        <taxon>Ecdysozoa</taxon>
        <taxon>Arthropoda</taxon>
        <taxon>Crustacea</taxon>
        <taxon>Multicrustacea</taxon>
        <taxon>Hexanauplia</taxon>
        <taxon>Copepoda</taxon>
        <taxon>Harpacticoida</taxon>
        <taxon>Harpacticidae</taxon>
        <taxon>Tigriopus</taxon>
    </lineage>
</organism>
<evidence type="ECO:0000256" key="1">
    <source>
        <dbReference type="SAM" id="MobiDB-lite"/>
    </source>
</evidence>